<evidence type="ECO:0000313" key="3">
    <source>
        <dbReference type="Proteomes" id="UP000283738"/>
    </source>
</evidence>
<organism evidence="2 3">
    <name type="scientific">Roseburia inulinivorans</name>
    <dbReference type="NCBI Taxonomy" id="360807"/>
    <lineage>
        <taxon>Bacteria</taxon>
        <taxon>Bacillati</taxon>
        <taxon>Bacillota</taxon>
        <taxon>Clostridia</taxon>
        <taxon>Lachnospirales</taxon>
        <taxon>Lachnospiraceae</taxon>
        <taxon>Roseburia</taxon>
    </lineage>
</organism>
<dbReference type="AlphaFoldDB" id="A0A3R5VYL6"/>
<reference evidence="2 3" key="1">
    <citation type="submission" date="2018-08" db="EMBL/GenBank/DDBJ databases">
        <title>A genome reference for cultivated species of the human gut microbiota.</title>
        <authorList>
            <person name="Zou Y."/>
            <person name="Xue W."/>
            <person name="Luo G."/>
        </authorList>
    </citation>
    <scope>NUCLEOTIDE SEQUENCE [LARGE SCALE GENOMIC DNA]</scope>
    <source>
        <strain evidence="2 3">AF28-15</strain>
    </source>
</reference>
<evidence type="ECO:0000259" key="1">
    <source>
        <dbReference type="Pfam" id="PF01973"/>
    </source>
</evidence>
<sequence length="289" mass="33877">MVIKMKELLKKIPMIHFVGRYVQMFFCFIWSEHVEILYECNRYIRKKISKEDMDIKRIQEFKGKYKGQRCFVVATGPSLTVEDLNTLHKNNEVVFSMNTIVKAFEKTEFRPTFYCIQDKEVYLKNKDKICCYQLPYILIGRANVPLKRVRIEKKELPIDKNVYMYRLNAIYHWTQVVYGNTKKQLRFSFDCAEEVFDGSTIAYSVLQLATYMGFKEIYLLGADCDYSGAVSHFDGTKAKTSAANGEIFIKSYQAAKKNLENSDVKIYNATRGGKLEVFPRVEFDELFHK</sequence>
<accession>A0A3R5VYL6</accession>
<protein>
    <submittedName>
        <fullName evidence="2">DUF115 domain-containing protein</fullName>
    </submittedName>
</protein>
<comment type="caution">
    <text evidence="2">The sequence shown here is derived from an EMBL/GenBank/DDBJ whole genome shotgun (WGS) entry which is preliminary data.</text>
</comment>
<dbReference type="InterPro" id="IPR002826">
    <property type="entry name" value="MptE-like"/>
</dbReference>
<proteinExistence type="predicted"/>
<evidence type="ECO:0000313" key="2">
    <source>
        <dbReference type="EMBL" id="RGQ46983.1"/>
    </source>
</evidence>
<name>A0A3R5VYL6_9FIRM</name>
<dbReference type="EMBL" id="QRTF01000029">
    <property type="protein sequence ID" value="RGQ46983.1"/>
    <property type="molecule type" value="Genomic_DNA"/>
</dbReference>
<feature type="domain" description="6-hydroxymethylpterin diphosphokinase MptE-like" evidence="1">
    <location>
        <begin position="56"/>
        <end position="227"/>
    </location>
</feature>
<dbReference type="Proteomes" id="UP000283738">
    <property type="component" value="Unassembled WGS sequence"/>
</dbReference>
<dbReference type="Gene3D" id="3.90.1480.10">
    <property type="entry name" value="Alpha-2,3-sialyltransferase"/>
    <property type="match status" value="1"/>
</dbReference>
<gene>
    <name evidence="2" type="ORF">DWY96_12005</name>
</gene>
<dbReference type="Pfam" id="PF01973">
    <property type="entry name" value="MptE-like"/>
    <property type="match status" value="1"/>
</dbReference>